<protein>
    <recommendedName>
        <fullName evidence="2 8">Transcription elongation factor GreA</fullName>
    </recommendedName>
    <alternativeName>
        <fullName evidence="7 8">Transcript cleavage factor GreA</fullName>
    </alternativeName>
</protein>
<dbReference type="Gene3D" id="1.10.287.180">
    <property type="entry name" value="Transcription elongation factor, GreA/GreB, N-terminal domain"/>
    <property type="match status" value="1"/>
</dbReference>
<evidence type="ECO:0000256" key="8">
    <source>
        <dbReference type="HAMAP-Rule" id="MF_00105"/>
    </source>
</evidence>
<dbReference type="FunFam" id="1.10.287.180:FF:000001">
    <property type="entry name" value="Transcription elongation factor GreA"/>
    <property type="match status" value="1"/>
</dbReference>
<evidence type="ECO:0000256" key="6">
    <source>
        <dbReference type="ARBA" id="ARBA00024916"/>
    </source>
</evidence>
<keyword evidence="5 8" id="KW-0804">Transcription</keyword>
<evidence type="ECO:0000313" key="13">
    <source>
        <dbReference type="Proteomes" id="UP000228614"/>
    </source>
</evidence>
<comment type="similarity">
    <text evidence="1 8 9">Belongs to the GreA/GreB family.</text>
</comment>
<dbReference type="InterPro" id="IPR001437">
    <property type="entry name" value="Tscrpt_elong_fac_GreA/B_C"/>
</dbReference>
<dbReference type="PANTHER" id="PTHR30437">
    <property type="entry name" value="TRANSCRIPTION ELONGATION FACTOR GREA"/>
    <property type="match status" value="1"/>
</dbReference>
<dbReference type="AlphaFoldDB" id="A0A2H0V7R0"/>
<comment type="caution">
    <text evidence="12">The sequence shown here is derived from an EMBL/GenBank/DDBJ whole genome shotgun (WGS) entry which is preliminary data.</text>
</comment>
<reference evidence="13" key="1">
    <citation type="submission" date="2017-09" db="EMBL/GenBank/DDBJ databases">
        <title>Depth-based differentiation of microbial function through sediment-hosted aquifers and enrichment of novel symbionts in the deep terrestrial subsurface.</title>
        <authorList>
            <person name="Probst A.J."/>
            <person name="Ladd B."/>
            <person name="Jarett J.K."/>
            <person name="Geller-Mcgrath D.E."/>
            <person name="Sieber C.M.K."/>
            <person name="Emerson J.B."/>
            <person name="Anantharaman K."/>
            <person name="Thomas B.C."/>
            <person name="Malmstrom R."/>
            <person name="Stieglmeier M."/>
            <person name="Klingl A."/>
            <person name="Woyke T."/>
            <person name="Ryan C.M."/>
            <person name="Banfield J.F."/>
        </authorList>
    </citation>
    <scope>NUCLEOTIDE SEQUENCE [LARGE SCALE GENOMIC DNA]</scope>
</reference>
<evidence type="ECO:0000256" key="4">
    <source>
        <dbReference type="ARBA" id="ARBA00023125"/>
    </source>
</evidence>
<dbReference type="SUPFAM" id="SSF54534">
    <property type="entry name" value="FKBP-like"/>
    <property type="match status" value="1"/>
</dbReference>
<evidence type="ECO:0000256" key="7">
    <source>
        <dbReference type="ARBA" id="ARBA00030776"/>
    </source>
</evidence>
<evidence type="ECO:0000256" key="5">
    <source>
        <dbReference type="ARBA" id="ARBA00023163"/>
    </source>
</evidence>
<dbReference type="GO" id="GO:0003677">
    <property type="term" value="F:DNA binding"/>
    <property type="evidence" value="ECO:0007669"/>
    <property type="project" value="UniProtKB-UniRule"/>
</dbReference>
<dbReference type="EMBL" id="PFAN01000016">
    <property type="protein sequence ID" value="PIR95144.1"/>
    <property type="molecule type" value="Genomic_DNA"/>
</dbReference>
<evidence type="ECO:0000259" key="11">
    <source>
        <dbReference type="Pfam" id="PF03449"/>
    </source>
</evidence>
<evidence type="ECO:0000256" key="2">
    <source>
        <dbReference type="ARBA" id="ARBA00013729"/>
    </source>
</evidence>
<gene>
    <name evidence="8" type="primary">greA</name>
    <name evidence="12" type="ORF">COT95_00280</name>
</gene>
<evidence type="ECO:0000256" key="1">
    <source>
        <dbReference type="ARBA" id="ARBA00008213"/>
    </source>
</evidence>
<dbReference type="GO" id="GO:0006354">
    <property type="term" value="P:DNA-templated transcription elongation"/>
    <property type="evidence" value="ECO:0007669"/>
    <property type="project" value="TreeGrafter"/>
</dbReference>
<dbReference type="InterPro" id="IPR036953">
    <property type="entry name" value="GreA/GreB_C_sf"/>
</dbReference>
<keyword evidence="4 8" id="KW-0238">DNA-binding</keyword>
<dbReference type="Pfam" id="PF03449">
    <property type="entry name" value="GreA_GreB_N"/>
    <property type="match status" value="1"/>
</dbReference>
<keyword evidence="12" id="KW-0251">Elongation factor</keyword>
<evidence type="ECO:0000259" key="10">
    <source>
        <dbReference type="Pfam" id="PF01272"/>
    </source>
</evidence>
<dbReference type="InterPro" id="IPR023459">
    <property type="entry name" value="Tscrpt_elong_fac_GreA/B_fam"/>
</dbReference>
<dbReference type="NCBIfam" id="NF001263">
    <property type="entry name" value="PRK00226.1-4"/>
    <property type="match status" value="1"/>
</dbReference>
<proteinExistence type="inferred from homology"/>
<feature type="domain" description="Transcription elongation factor GreA/GreB N-terminal" evidence="11">
    <location>
        <begin position="5"/>
        <end position="74"/>
    </location>
</feature>
<name>A0A2H0V7R0_9BACT</name>
<dbReference type="SUPFAM" id="SSF46557">
    <property type="entry name" value="GreA transcript cleavage protein, N-terminal domain"/>
    <property type="match status" value="1"/>
</dbReference>
<dbReference type="Gene3D" id="3.10.50.30">
    <property type="entry name" value="Transcription elongation factor, GreA/GreB, C-terminal domain"/>
    <property type="match status" value="1"/>
</dbReference>
<dbReference type="Pfam" id="PF01272">
    <property type="entry name" value="GreA_GreB"/>
    <property type="match status" value="1"/>
</dbReference>
<dbReference type="NCBIfam" id="TIGR01462">
    <property type="entry name" value="greA"/>
    <property type="match status" value="1"/>
</dbReference>
<keyword evidence="12" id="KW-0648">Protein biosynthesis</keyword>
<keyword evidence="3 8" id="KW-0805">Transcription regulation</keyword>
<dbReference type="HAMAP" id="MF_00105">
    <property type="entry name" value="GreA_GreB"/>
    <property type="match status" value="1"/>
</dbReference>
<dbReference type="GO" id="GO:0032784">
    <property type="term" value="P:regulation of DNA-templated transcription elongation"/>
    <property type="evidence" value="ECO:0007669"/>
    <property type="project" value="UniProtKB-UniRule"/>
</dbReference>
<dbReference type="GO" id="GO:0003746">
    <property type="term" value="F:translation elongation factor activity"/>
    <property type="evidence" value="ECO:0007669"/>
    <property type="project" value="UniProtKB-KW"/>
</dbReference>
<organism evidence="12 13">
    <name type="scientific">Candidatus Falkowbacteria bacterium CG10_big_fil_rev_8_21_14_0_10_37_6</name>
    <dbReference type="NCBI Taxonomy" id="1974563"/>
    <lineage>
        <taxon>Bacteria</taxon>
        <taxon>Candidatus Falkowiibacteriota</taxon>
    </lineage>
</organism>
<evidence type="ECO:0000313" key="12">
    <source>
        <dbReference type="EMBL" id="PIR95144.1"/>
    </source>
</evidence>
<dbReference type="InterPro" id="IPR022691">
    <property type="entry name" value="Tscrpt_elong_fac_GreA/B_N"/>
</dbReference>
<dbReference type="PIRSF" id="PIRSF006092">
    <property type="entry name" value="GreA_GreB"/>
    <property type="match status" value="1"/>
</dbReference>
<evidence type="ECO:0000256" key="9">
    <source>
        <dbReference type="RuleBase" id="RU000556"/>
    </source>
</evidence>
<dbReference type="PANTHER" id="PTHR30437:SF4">
    <property type="entry name" value="TRANSCRIPTION ELONGATION FACTOR GREA"/>
    <property type="match status" value="1"/>
</dbReference>
<sequence length="153" mass="17202">MENQLITQEGLDKLKEEWHLLKNVKRHEIAERIERAKELGDLSENAEYSEAKDEQAFNEGRIIEIESLLKKLTVVENNGGKNGTIDLGSKVNVESNGKQKEFILVSFNEVDPENNKISNESPIGEALMGHKAGDEVKVKLPSGDVIYKILKVF</sequence>
<feature type="domain" description="Transcription elongation factor GreA/GreB C-terminal" evidence="10">
    <location>
        <begin position="82"/>
        <end position="152"/>
    </location>
</feature>
<dbReference type="InterPro" id="IPR006359">
    <property type="entry name" value="Tscrpt_elong_fac_GreA"/>
</dbReference>
<accession>A0A2H0V7R0</accession>
<evidence type="ECO:0000256" key="3">
    <source>
        <dbReference type="ARBA" id="ARBA00023015"/>
    </source>
</evidence>
<comment type="function">
    <text evidence="6 8 9">Necessary for efficient RNA polymerase transcription elongation past template-encoded arresting sites. The arresting sites in DNA have the property of trapping a certain fraction of elongating RNA polymerases that pass through, resulting in locked ternary complexes. Cleavage of the nascent transcript by cleavage factors such as GreA or GreB allows the resumption of elongation from the new 3'terminus. GreA releases sequences of 2 to 3 nucleotides.</text>
</comment>
<dbReference type="Proteomes" id="UP000228614">
    <property type="component" value="Unassembled WGS sequence"/>
</dbReference>
<dbReference type="InterPro" id="IPR028624">
    <property type="entry name" value="Tscrpt_elong_fac_GreA/B"/>
</dbReference>
<dbReference type="InterPro" id="IPR036805">
    <property type="entry name" value="Tscrpt_elong_fac_GreA/B_N_sf"/>
</dbReference>
<dbReference type="GO" id="GO:0070063">
    <property type="term" value="F:RNA polymerase binding"/>
    <property type="evidence" value="ECO:0007669"/>
    <property type="project" value="InterPro"/>
</dbReference>